<evidence type="ECO:0000256" key="8">
    <source>
        <dbReference type="PROSITE-ProRule" id="PRU10141"/>
    </source>
</evidence>
<keyword evidence="3 9" id="KW-0418">Kinase</keyword>
<dbReference type="InterPro" id="IPR001245">
    <property type="entry name" value="Ser-Thr/Tyr_kinase_cat_dom"/>
</dbReference>
<proteinExistence type="inferred from homology"/>
<feature type="region of interest" description="Disordered" evidence="10">
    <location>
        <begin position="145"/>
        <end position="225"/>
    </location>
</feature>
<comment type="similarity">
    <text evidence="9">Belongs to the protein kinase superfamily. Tyr protein kinase family.</text>
</comment>
<dbReference type="SUPFAM" id="SSF55550">
    <property type="entry name" value="SH2 domain"/>
    <property type="match status" value="1"/>
</dbReference>
<dbReference type="GO" id="GO:0005524">
    <property type="term" value="F:ATP binding"/>
    <property type="evidence" value="ECO:0007669"/>
    <property type="project" value="UniProtKB-UniRule"/>
</dbReference>
<feature type="compositionally biased region" description="Low complexity" evidence="10">
    <location>
        <begin position="650"/>
        <end position="662"/>
    </location>
</feature>
<dbReference type="Pfam" id="PF00017">
    <property type="entry name" value="SH2"/>
    <property type="match status" value="1"/>
</dbReference>
<keyword evidence="1 9" id="KW-0808">Transferase</keyword>
<dbReference type="InterPro" id="IPR020635">
    <property type="entry name" value="Tyr_kinase_cat_dom"/>
</dbReference>
<evidence type="ECO:0000256" key="6">
    <source>
        <dbReference type="ARBA" id="ARBA00051245"/>
    </source>
</evidence>
<comment type="catalytic activity">
    <reaction evidence="6 9">
        <text>L-tyrosyl-[protein] + ATP = O-phospho-L-tyrosyl-[protein] + ADP + H(+)</text>
        <dbReference type="Rhea" id="RHEA:10596"/>
        <dbReference type="Rhea" id="RHEA-COMP:10136"/>
        <dbReference type="Rhea" id="RHEA-COMP:20101"/>
        <dbReference type="ChEBI" id="CHEBI:15378"/>
        <dbReference type="ChEBI" id="CHEBI:30616"/>
        <dbReference type="ChEBI" id="CHEBI:46858"/>
        <dbReference type="ChEBI" id="CHEBI:61978"/>
        <dbReference type="ChEBI" id="CHEBI:456216"/>
        <dbReference type="EC" id="2.7.10.2"/>
    </reaction>
</comment>
<feature type="binding site" evidence="8">
    <location>
        <position position="395"/>
    </location>
    <ligand>
        <name>ATP</name>
        <dbReference type="ChEBI" id="CHEBI:30616"/>
    </ligand>
</feature>
<dbReference type="SMART" id="SM00252">
    <property type="entry name" value="SH2"/>
    <property type="match status" value="1"/>
</dbReference>
<dbReference type="PROSITE" id="PS50011">
    <property type="entry name" value="PROTEIN_KINASE_DOM"/>
    <property type="match status" value="1"/>
</dbReference>
<feature type="region of interest" description="Disordered" evidence="10">
    <location>
        <begin position="649"/>
        <end position="681"/>
    </location>
</feature>
<dbReference type="Gene3D" id="3.30.505.10">
    <property type="entry name" value="SH2 domain"/>
    <property type="match status" value="1"/>
</dbReference>
<dbReference type="InterPro" id="IPR035849">
    <property type="entry name" value="Fes/Fps/Fer_SH2"/>
</dbReference>
<dbReference type="PRINTS" id="PR00109">
    <property type="entry name" value="TYRKINASE"/>
</dbReference>
<dbReference type="PROSITE" id="PS00109">
    <property type="entry name" value="PROTEIN_KINASE_TYR"/>
    <property type="match status" value="1"/>
</dbReference>
<evidence type="ECO:0000313" key="14">
    <source>
        <dbReference type="WBParaSite" id="mrna-Wban_01723"/>
    </source>
</evidence>
<dbReference type="InterPro" id="IPR011009">
    <property type="entry name" value="Kinase-like_dom_sf"/>
</dbReference>
<keyword evidence="7" id="KW-0727">SH2 domain</keyword>
<organism evidence="13 14">
    <name type="scientific">Wuchereria bancrofti</name>
    <dbReference type="NCBI Taxonomy" id="6293"/>
    <lineage>
        <taxon>Eukaryota</taxon>
        <taxon>Metazoa</taxon>
        <taxon>Ecdysozoa</taxon>
        <taxon>Nematoda</taxon>
        <taxon>Chromadorea</taxon>
        <taxon>Rhabditida</taxon>
        <taxon>Spirurina</taxon>
        <taxon>Spiruromorpha</taxon>
        <taxon>Filarioidea</taxon>
        <taxon>Onchocercidae</taxon>
        <taxon>Wuchereria</taxon>
    </lineage>
</organism>
<feature type="compositionally biased region" description="Basic residues" evidence="10">
    <location>
        <begin position="663"/>
        <end position="681"/>
    </location>
</feature>
<feature type="region of interest" description="Disordered" evidence="10">
    <location>
        <begin position="1"/>
        <end position="36"/>
    </location>
</feature>
<dbReference type="InterPro" id="IPR017441">
    <property type="entry name" value="Protein_kinase_ATP_BS"/>
</dbReference>
<dbReference type="AlphaFoldDB" id="A0AAF5PJU4"/>
<evidence type="ECO:0000256" key="9">
    <source>
        <dbReference type="RuleBase" id="RU362096"/>
    </source>
</evidence>
<evidence type="ECO:0000256" key="3">
    <source>
        <dbReference type="ARBA" id="ARBA00022777"/>
    </source>
</evidence>
<dbReference type="CDD" id="cd00192">
    <property type="entry name" value="PTKc"/>
    <property type="match status" value="1"/>
</dbReference>
<evidence type="ECO:0000256" key="10">
    <source>
        <dbReference type="SAM" id="MobiDB-lite"/>
    </source>
</evidence>
<dbReference type="SUPFAM" id="SSF56112">
    <property type="entry name" value="Protein kinase-like (PK-like)"/>
    <property type="match status" value="1"/>
</dbReference>
<dbReference type="CDD" id="cd10361">
    <property type="entry name" value="SH2_Fps_family"/>
    <property type="match status" value="1"/>
</dbReference>
<keyword evidence="5 9" id="KW-0829">Tyrosine-protein kinase</keyword>
<reference evidence="13" key="2">
    <citation type="journal article" date="2016" name="Mol. Ecol.">
        <title>Population genomics of the filarial nematode parasite Wuchereria bancrofti from mosquitoes.</title>
        <authorList>
            <person name="Small S.T."/>
            <person name="Reimer L.J."/>
            <person name="Tisch D.J."/>
            <person name="King C.L."/>
            <person name="Christensen B.M."/>
            <person name="Siba P.M."/>
            <person name="Kazura J.W."/>
            <person name="Serre D."/>
            <person name="Zimmerman P.A."/>
        </authorList>
    </citation>
    <scope>NUCLEOTIDE SEQUENCE</scope>
    <source>
        <strain evidence="13">pt0022</strain>
    </source>
</reference>
<evidence type="ECO:0000256" key="1">
    <source>
        <dbReference type="ARBA" id="ARBA00022679"/>
    </source>
</evidence>
<dbReference type="InterPro" id="IPR008266">
    <property type="entry name" value="Tyr_kinase_AS"/>
</dbReference>
<feature type="domain" description="SH2" evidence="11">
    <location>
        <begin position="257"/>
        <end position="351"/>
    </location>
</feature>
<reference evidence="14" key="3">
    <citation type="submission" date="2024-02" db="UniProtKB">
        <authorList>
            <consortium name="WormBaseParasite"/>
        </authorList>
    </citation>
    <scope>IDENTIFICATION</scope>
    <source>
        <strain evidence="14">pt0022</strain>
    </source>
</reference>
<dbReference type="PROSITE" id="PS50001">
    <property type="entry name" value="SH2"/>
    <property type="match status" value="1"/>
</dbReference>
<dbReference type="PANTHER" id="PTHR24418">
    <property type="entry name" value="TYROSINE-PROTEIN KINASE"/>
    <property type="match status" value="1"/>
</dbReference>
<dbReference type="InterPro" id="IPR000980">
    <property type="entry name" value="SH2"/>
</dbReference>
<feature type="compositionally biased region" description="Low complexity" evidence="10">
    <location>
        <begin position="157"/>
        <end position="199"/>
    </location>
</feature>
<evidence type="ECO:0000259" key="11">
    <source>
        <dbReference type="PROSITE" id="PS50001"/>
    </source>
</evidence>
<sequence length="681" mass="77240">MLKKEINSQDTLQLKQLKNEKENANEYDNDKGKSNYKERLDSVKMDEENVTQQSVISNEKVEENESNKKVDEKLLKTFEEKVKSNERVNNLQLQTFENATTTEGEKLKEILSTQNSQNENLLRTEPEKPLLQMSNMVQKGRIEEQAAAKDNSQILESSSSSHASSPVQTSPKIATTTTTTAATTTTTTKTKPSIKSPKIGSPATKSPIMTMKTSPTKSAITRKSESVSKISTKSAKVITGAVTAIPSTFTGDDEDDYFHGFLPREDANMLCVLDGDFLLRTTEVFSGEDRKLCLSVAWHGKHHIILHYDKLKNQYGIKPSRTFPTITDLVNYYAQHRFKILKERVLLKNPIVTQSWELKHQQLQLLQKLGEGAFGEVHSANLALTPRFHVKAAVKVLKCDAMTKEKVREAMCEVRMLRNLRHENIVRFYGVANRKEPLMIVMELVKEGALDVFLRKNGSNLSMKNKLLMIRDAAFGLAYLHSQNIMHRDLATRNCLYTGEIVKLSDFGMSTYGPQYKLLPTDKAPVRWIAPEVFRTLIYSFPSDTWAFFIMVWEIFNDATEPYAGWDRARVKAEVLKGSRLSIPSTIPNILQELCKKAWNADVSKRPTMHTVASILMKLTTKNDTSEKQTNIIASTPKQMSRNMQMNYYRSKSSTSSANKSSLKLKKGSKRSSRRVKKSRR</sequence>
<dbReference type="InterPro" id="IPR050198">
    <property type="entry name" value="Non-receptor_tyrosine_kinases"/>
</dbReference>
<dbReference type="WBParaSite" id="mrna-Wban_01723">
    <property type="protein sequence ID" value="mrna-Wban_01723"/>
    <property type="gene ID" value="Wban_01723"/>
</dbReference>
<dbReference type="Gene3D" id="3.30.200.20">
    <property type="entry name" value="Phosphorylase Kinase, domain 1"/>
    <property type="match status" value="1"/>
</dbReference>
<dbReference type="Proteomes" id="UP000093561">
    <property type="component" value="Unassembled WGS sequence"/>
</dbReference>
<dbReference type="Gene3D" id="1.10.510.10">
    <property type="entry name" value="Transferase(Phosphotransferase) domain 1"/>
    <property type="match status" value="1"/>
</dbReference>
<evidence type="ECO:0000256" key="4">
    <source>
        <dbReference type="ARBA" id="ARBA00022840"/>
    </source>
</evidence>
<dbReference type="InterPro" id="IPR036860">
    <property type="entry name" value="SH2_dom_sf"/>
</dbReference>
<evidence type="ECO:0000313" key="13">
    <source>
        <dbReference type="Proteomes" id="UP000093561"/>
    </source>
</evidence>
<evidence type="ECO:0000259" key="12">
    <source>
        <dbReference type="PROSITE" id="PS50011"/>
    </source>
</evidence>
<feature type="compositionally biased region" description="Polar residues" evidence="10">
    <location>
        <begin position="211"/>
        <end position="225"/>
    </location>
</feature>
<dbReference type="PROSITE" id="PS00107">
    <property type="entry name" value="PROTEIN_KINASE_ATP"/>
    <property type="match status" value="1"/>
</dbReference>
<keyword evidence="4 8" id="KW-0067">ATP-binding</keyword>
<dbReference type="GO" id="GO:0004715">
    <property type="term" value="F:non-membrane spanning protein tyrosine kinase activity"/>
    <property type="evidence" value="ECO:0007669"/>
    <property type="project" value="UniProtKB-EC"/>
</dbReference>
<feature type="domain" description="Protein kinase" evidence="12">
    <location>
        <begin position="363"/>
        <end position="619"/>
    </location>
</feature>
<evidence type="ECO:0000256" key="7">
    <source>
        <dbReference type="PROSITE-ProRule" id="PRU00191"/>
    </source>
</evidence>
<evidence type="ECO:0000256" key="5">
    <source>
        <dbReference type="ARBA" id="ARBA00023137"/>
    </source>
</evidence>
<evidence type="ECO:0000256" key="2">
    <source>
        <dbReference type="ARBA" id="ARBA00022741"/>
    </source>
</evidence>
<accession>A0AAF5PJU4</accession>
<protein>
    <recommendedName>
        <fullName evidence="9">Tyrosine-protein kinase</fullName>
        <ecNumber evidence="9">2.7.10.2</ecNumber>
    </recommendedName>
</protein>
<feature type="compositionally biased region" description="Basic and acidic residues" evidence="10">
    <location>
        <begin position="17"/>
        <end position="36"/>
    </location>
</feature>
<reference evidence="13" key="1">
    <citation type="submission" date="2015-03" db="EMBL/GenBank/DDBJ databases">
        <title>Wuchereria bancrofti Genome Sequencing Papua New Guinea Strain.</title>
        <authorList>
            <person name="Small S.T."/>
            <person name="Serre D."/>
            <person name="Zimmerman P.A."/>
        </authorList>
    </citation>
    <scope>NUCLEOTIDE SEQUENCE [LARGE SCALE GENOMIC DNA]</scope>
    <source>
        <strain evidence="13">pt0022</strain>
    </source>
</reference>
<dbReference type="InterPro" id="IPR000719">
    <property type="entry name" value="Prot_kinase_dom"/>
</dbReference>
<name>A0AAF5PJU4_WUCBA</name>
<dbReference type="EC" id="2.7.10.2" evidence="9"/>
<dbReference type="FunFam" id="3.30.200.20:FF:000518">
    <property type="entry name" value="Tyrosine-protein kinase"/>
    <property type="match status" value="1"/>
</dbReference>
<dbReference type="SMART" id="SM00219">
    <property type="entry name" value="TyrKc"/>
    <property type="match status" value="1"/>
</dbReference>
<dbReference type="Pfam" id="PF07714">
    <property type="entry name" value="PK_Tyr_Ser-Thr"/>
    <property type="match status" value="1"/>
</dbReference>
<keyword evidence="2 8" id="KW-0547">Nucleotide-binding</keyword>